<organism evidence="1 2">
    <name type="scientific">Nocardioides simplex</name>
    <name type="common">Arthrobacter simplex</name>
    <dbReference type="NCBI Taxonomy" id="2045"/>
    <lineage>
        <taxon>Bacteria</taxon>
        <taxon>Bacillati</taxon>
        <taxon>Actinomycetota</taxon>
        <taxon>Actinomycetes</taxon>
        <taxon>Propionibacteriales</taxon>
        <taxon>Nocardioidaceae</taxon>
        <taxon>Pimelobacter</taxon>
    </lineage>
</organism>
<accession>A0A4Y3N7U4</accession>
<sequence>MGLKTWWRRRAGGGAPDEAAYVVPAPPTEQDIRAALNQVYAMLREANAPPVVVSRVERIARTINQTLPRISQLGLGSEEGYSVVATATDYLPEALQSYLRLPRDWADTRPIDGPKTALLILIEALELLGVTMDQILDAANRADAQALIAHTRFLDAKFGHSSSGGPDLTLGTP</sequence>
<evidence type="ECO:0000313" key="2">
    <source>
        <dbReference type="Proteomes" id="UP000449906"/>
    </source>
</evidence>
<dbReference type="RefSeq" id="WP_082003725.1">
    <property type="nucleotide sequence ID" value="NZ_BJMC01000022.1"/>
</dbReference>
<dbReference type="GeneID" id="96610913"/>
<evidence type="ECO:0000313" key="1">
    <source>
        <dbReference type="EMBL" id="KAB2811613.1"/>
    </source>
</evidence>
<dbReference type="AlphaFoldDB" id="A0A4Y3N7U4"/>
<name>A0A4Y3N7U4_NOCSI</name>
<protein>
    <submittedName>
        <fullName evidence="1">Uncharacterized protein</fullName>
    </submittedName>
</protein>
<dbReference type="EMBL" id="WBVM01000001">
    <property type="protein sequence ID" value="KAB2811613.1"/>
    <property type="molecule type" value="Genomic_DNA"/>
</dbReference>
<dbReference type="OrthoDB" id="67304at2"/>
<proteinExistence type="predicted"/>
<comment type="caution">
    <text evidence="1">The sequence shown here is derived from an EMBL/GenBank/DDBJ whole genome shotgun (WGS) entry which is preliminary data.</text>
</comment>
<gene>
    <name evidence="1" type="ORF">F9L07_07035</name>
</gene>
<dbReference type="Proteomes" id="UP000449906">
    <property type="component" value="Unassembled WGS sequence"/>
</dbReference>
<reference evidence="1 2" key="1">
    <citation type="submission" date="2019-09" db="EMBL/GenBank/DDBJ databases">
        <title>Pimelobacter sp. isolated from Paulinella.</title>
        <authorList>
            <person name="Jeong S.E."/>
        </authorList>
    </citation>
    <scope>NUCLEOTIDE SEQUENCE [LARGE SCALE GENOMIC DNA]</scope>
    <source>
        <strain evidence="1 2">Pch-N</strain>
    </source>
</reference>